<gene>
    <name evidence="14" type="ORF">F5984_25340</name>
</gene>
<dbReference type="RefSeq" id="WP_152127038.1">
    <property type="nucleotide sequence ID" value="NZ_WELI01000018.1"/>
</dbReference>
<feature type="domain" description="TonB-dependent receptor-like beta-barrel" evidence="12">
    <location>
        <begin position="372"/>
        <end position="860"/>
    </location>
</feature>
<dbReference type="InterPro" id="IPR012910">
    <property type="entry name" value="Plug_dom"/>
</dbReference>
<feature type="domain" description="TonB-dependent receptor plug" evidence="13">
    <location>
        <begin position="115"/>
        <end position="235"/>
    </location>
</feature>
<protein>
    <submittedName>
        <fullName evidence="14">TonB-dependent receptor</fullName>
    </submittedName>
</protein>
<accession>A0A7J5TSA3</accession>
<reference evidence="14 15" key="1">
    <citation type="submission" date="2019-10" db="EMBL/GenBank/DDBJ databases">
        <title>Rudanella paleaurantiibacter sp. nov., isolated from sludge.</title>
        <authorList>
            <person name="Xu S.Q."/>
        </authorList>
    </citation>
    <scope>NUCLEOTIDE SEQUENCE [LARGE SCALE GENOMIC DNA]</scope>
    <source>
        <strain evidence="14 15">HX-22-17</strain>
    </source>
</reference>
<keyword evidence="5 9" id="KW-0798">TonB box</keyword>
<evidence type="ECO:0000259" key="12">
    <source>
        <dbReference type="Pfam" id="PF00593"/>
    </source>
</evidence>
<evidence type="ECO:0000313" key="14">
    <source>
        <dbReference type="EMBL" id="KAB7725985.1"/>
    </source>
</evidence>
<evidence type="ECO:0000313" key="15">
    <source>
        <dbReference type="Proteomes" id="UP000488299"/>
    </source>
</evidence>
<dbReference type="GO" id="GO:0009279">
    <property type="term" value="C:cell outer membrane"/>
    <property type="evidence" value="ECO:0007669"/>
    <property type="project" value="UniProtKB-SubCell"/>
</dbReference>
<sequence length="904" mass="97685">MKHVFSVLLWLISLGAFAQQPELRGQVIDATTNAPLPGATIQATGNRGAAANEQGQFTLRVGAGETITVSSVGYTTQRVVVPAGGTLTIALQPGENLLDNVVVVGSRSSSRTVLNSAVPVDVLPMGTLQRTLPQNDLNQLITYVAPSFQSNRQSSSDGTEHIDPASLRGLGPDQTLVLVNGKRRHTTSLLNNQGTFGNGTVGTDLNAIPVSAIERIEVLRDGASAQYGSDAIAGVINIVLKKNTNALEQQLTGGITKVGDGKLLRYNANYGTGLGTKGGFLNVSLEAYTREATTRTQNHNLLLFDQSAQGNFFAYDFTDNPAASRAIDDQILAQRGLSRDDFNFHVGDAGIKNANLFANLSLPLANGKGEFYAFGGYNYRRGEGYGFRRLPSSPNQMVYSIFPNGFQPNTLSDIQDRSIAAGLRYRLGEWQMDLSNTLGNNRFDFGVSNTVNASLQQRSPTEFKAGGHAFTQNTVNLDFSRYLKGVANGLNLALGAEFRAEQYRIRAGQEESWRNYGLQTAPNGEVTNPSGLAGGAQSFIGFSPANAGTFGRQNVALYADTELDLTRRWLVSAAGRFENYTDFGSTFNYKLASRYTVTEGFNLRGAFSTGFRAPSLHQQHFSYVSTTILSNGRLGNTGFFTNDSPLAQALGVPKLAQETSRNLSLGFTLRPSSQFSLSVDAYRIRVENRIVLTGLFGFDPFGEPVPAIQNLLLPFEASGARFFANAINTTTQGIDVVATSQNTLGQGRLNATLSANLNRTLADDQFNVPARLEGQEDVFFSPNERGLIETVNPRQKINLLLTYSLGRFSATLANIYFGEVTRNGFPFGPVQTFGGKVVTDVSVSYNLLKNLTLTAGANNLLNVYPDAQAYGNSYFGVFKYAPVQMGMNGASYFVRITSVLGKQK</sequence>
<evidence type="ECO:0000256" key="10">
    <source>
        <dbReference type="SAM" id="MobiDB-lite"/>
    </source>
</evidence>
<keyword evidence="6 8" id="KW-0472">Membrane</keyword>
<keyword evidence="4 8" id="KW-0812">Transmembrane</keyword>
<dbReference type="Gene3D" id="2.60.40.1120">
    <property type="entry name" value="Carboxypeptidase-like, regulatory domain"/>
    <property type="match status" value="1"/>
</dbReference>
<comment type="subcellular location">
    <subcellularLocation>
        <location evidence="1 8">Cell outer membrane</location>
        <topology evidence="1 8">Multi-pass membrane protein</topology>
    </subcellularLocation>
</comment>
<keyword evidence="11" id="KW-0732">Signal</keyword>
<keyword evidence="14" id="KW-0675">Receptor</keyword>
<dbReference type="InterPro" id="IPR036942">
    <property type="entry name" value="Beta-barrel_TonB_sf"/>
</dbReference>
<evidence type="ECO:0000256" key="4">
    <source>
        <dbReference type="ARBA" id="ARBA00022692"/>
    </source>
</evidence>
<evidence type="ECO:0000256" key="1">
    <source>
        <dbReference type="ARBA" id="ARBA00004571"/>
    </source>
</evidence>
<dbReference type="SUPFAM" id="SSF49464">
    <property type="entry name" value="Carboxypeptidase regulatory domain-like"/>
    <property type="match status" value="1"/>
</dbReference>
<evidence type="ECO:0000256" key="11">
    <source>
        <dbReference type="SAM" id="SignalP"/>
    </source>
</evidence>
<name>A0A7J5TSA3_9BACT</name>
<comment type="similarity">
    <text evidence="8 9">Belongs to the TonB-dependent receptor family.</text>
</comment>
<keyword evidence="15" id="KW-1185">Reference proteome</keyword>
<evidence type="ECO:0000256" key="8">
    <source>
        <dbReference type="PROSITE-ProRule" id="PRU01360"/>
    </source>
</evidence>
<feature type="chain" id="PRO_5029880899" evidence="11">
    <location>
        <begin position="19"/>
        <end position="904"/>
    </location>
</feature>
<dbReference type="EMBL" id="WELI01000018">
    <property type="protein sequence ID" value="KAB7725985.1"/>
    <property type="molecule type" value="Genomic_DNA"/>
</dbReference>
<organism evidence="14 15">
    <name type="scientific">Rudanella paleaurantiibacter</name>
    <dbReference type="NCBI Taxonomy" id="2614655"/>
    <lineage>
        <taxon>Bacteria</taxon>
        <taxon>Pseudomonadati</taxon>
        <taxon>Bacteroidota</taxon>
        <taxon>Cytophagia</taxon>
        <taxon>Cytophagales</taxon>
        <taxon>Cytophagaceae</taxon>
        <taxon>Rudanella</taxon>
    </lineage>
</organism>
<feature type="region of interest" description="Disordered" evidence="10">
    <location>
        <begin position="150"/>
        <end position="169"/>
    </location>
</feature>
<dbReference type="SUPFAM" id="SSF56935">
    <property type="entry name" value="Porins"/>
    <property type="match status" value="1"/>
</dbReference>
<dbReference type="PROSITE" id="PS52016">
    <property type="entry name" value="TONB_DEPENDENT_REC_3"/>
    <property type="match status" value="1"/>
</dbReference>
<dbReference type="Pfam" id="PF13715">
    <property type="entry name" value="CarbopepD_reg_2"/>
    <property type="match status" value="1"/>
</dbReference>
<dbReference type="Gene3D" id="2.40.170.20">
    <property type="entry name" value="TonB-dependent receptor, beta-barrel domain"/>
    <property type="match status" value="1"/>
</dbReference>
<dbReference type="InterPro" id="IPR008969">
    <property type="entry name" value="CarboxyPept-like_regulatory"/>
</dbReference>
<keyword evidence="2 8" id="KW-0813">Transport</keyword>
<dbReference type="InterPro" id="IPR039426">
    <property type="entry name" value="TonB-dep_rcpt-like"/>
</dbReference>
<comment type="caution">
    <text evidence="14">The sequence shown here is derived from an EMBL/GenBank/DDBJ whole genome shotgun (WGS) entry which is preliminary data.</text>
</comment>
<keyword evidence="7 8" id="KW-0998">Cell outer membrane</keyword>
<dbReference type="Pfam" id="PF00593">
    <property type="entry name" value="TonB_dep_Rec_b-barrel"/>
    <property type="match status" value="1"/>
</dbReference>
<evidence type="ECO:0000259" key="13">
    <source>
        <dbReference type="Pfam" id="PF07715"/>
    </source>
</evidence>
<dbReference type="InterPro" id="IPR000531">
    <property type="entry name" value="Beta-barrel_TonB"/>
</dbReference>
<keyword evidence="3 8" id="KW-1134">Transmembrane beta strand</keyword>
<evidence type="ECO:0000256" key="9">
    <source>
        <dbReference type="RuleBase" id="RU003357"/>
    </source>
</evidence>
<evidence type="ECO:0000256" key="2">
    <source>
        <dbReference type="ARBA" id="ARBA00022448"/>
    </source>
</evidence>
<evidence type="ECO:0000256" key="7">
    <source>
        <dbReference type="ARBA" id="ARBA00023237"/>
    </source>
</evidence>
<evidence type="ECO:0000256" key="3">
    <source>
        <dbReference type="ARBA" id="ARBA00022452"/>
    </source>
</evidence>
<dbReference type="CDD" id="cd01347">
    <property type="entry name" value="ligand_gated_channel"/>
    <property type="match status" value="1"/>
</dbReference>
<dbReference type="Pfam" id="PF07715">
    <property type="entry name" value="Plug"/>
    <property type="match status" value="1"/>
</dbReference>
<proteinExistence type="inferred from homology"/>
<dbReference type="Proteomes" id="UP000488299">
    <property type="component" value="Unassembled WGS sequence"/>
</dbReference>
<dbReference type="InterPro" id="IPR037066">
    <property type="entry name" value="Plug_dom_sf"/>
</dbReference>
<dbReference type="PANTHER" id="PTHR47234">
    <property type="match status" value="1"/>
</dbReference>
<dbReference type="PANTHER" id="PTHR47234:SF3">
    <property type="entry name" value="SECRETIN_TONB SHORT N-TERMINAL DOMAIN-CONTAINING PROTEIN"/>
    <property type="match status" value="1"/>
</dbReference>
<dbReference type="AlphaFoldDB" id="A0A7J5TSA3"/>
<feature type="signal peptide" evidence="11">
    <location>
        <begin position="1"/>
        <end position="18"/>
    </location>
</feature>
<dbReference type="Gene3D" id="2.170.130.10">
    <property type="entry name" value="TonB-dependent receptor, plug domain"/>
    <property type="match status" value="1"/>
</dbReference>
<evidence type="ECO:0000256" key="5">
    <source>
        <dbReference type="ARBA" id="ARBA00023077"/>
    </source>
</evidence>
<evidence type="ECO:0000256" key="6">
    <source>
        <dbReference type="ARBA" id="ARBA00023136"/>
    </source>
</evidence>